<keyword evidence="5" id="KW-0732">Signal</keyword>
<gene>
    <name evidence="7" type="ORF">SAMN05216354_1168</name>
</gene>
<evidence type="ECO:0000256" key="4">
    <source>
        <dbReference type="ARBA" id="ARBA00023284"/>
    </source>
</evidence>
<dbReference type="SUPFAM" id="SSF52833">
    <property type="entry name" value="Thioredoxin-like"/>
    <property type="match status" value="1"/>
</dbReference>
<dbReference type="GO" id="GO:0016853">
    <property type="term" value="F:isomerase activity"/>
    <property type="evidence" value="ECO:0007669"/>
    <property type="project" value="UniProtKB-KW"/>
</dbReference>
<proteinExistence type="predicted"/>
<dbReference type="PANTHER" id="PTHR42852:SF6">
    <property type="entry name" value="THIOL:DISULFIDE INTERCHANGE PROTEIN DSBE"/>
    <property type="match status" value="1"/>
</dbReference>
<dbReference type="GO" id="GO:0017004">
    <property type="term" value="P:cytochrome complex assembly"/>
    <property type="evidence" value="ECO:0007669"/>
    <property type="project" value="UniProtKB-KW"/>
</dbReference>
<keyword evidence="3" id="KW-1015">Disulfide bond</keyword>
<dbReference type="GO" id="GO:0016209">
    <property type="term" value="F:antioxidant activity"/>
    <property type="evidence" value="ECO:0007669"/>
    <property type="project" value="InterPro"/>
</dbReference>
<dbReference type="InterPro" id="IPR000866">
    <property type="entry name" value="AhpC/TSA"/>
</dbReference>
<reference evidence="7 8" key="1">
    <citation type="submission" date="2016-10" db="EMBL/GenBank/DDBJ databases">
        <authorList>
            <person name="de Groot N.N."/>
        </authorList>
    </citation>
    <scope>NUCLEOTIDE SEQUENCE [LARGE SCALE GENOMIC DNA]</scope>
    <source>
        <strain evidence="7 8">AR32</strain>
    </source>
</reference>
<dbReference type="GO" id="GO:0016491">
    <property type="term" value="F:oxidoreductase activity"/>
    <property type="evidence" value="ECO:0007669"/>
    <property type="project" value="InterPro"/>
</dbReference>
<dbReference type="AlphaFoldDB" id="A0A1H5U0B1"/>
<sequence>METDRIILRPMKKSILSIILAVAALTATAQNTYTLNFDPVLLSEELAKENVKIDSFYLADFVSQEPITEKFALQGNKIAISGKVDNPQIAALILEMKIEYGIRTNRFPLFLEAGDIVITQDDWMSCRVEGTPLNDAMFTATREIGQASEAGDRDKAIQLTKDYILAHRNDLTAALMLTALPHSTVADVKKVLPLISQCGEVVQQHPLTIQYKERLNKLLTRPQEGDRFRDFAVEYEGKTTRLSDYVGRGKYVLVDFWASWCGPCRKEIPNIIAAHEKYKDRNFTALGVAVKDKPEATLRAIKDESVPYPQILNSQAIASELYGIDAIPEIILFAPNGTILARGLRGNEIEKKLAEIFGE</sequence>
<dbReference type="RefSeq" id="WP_051949811.1">
    <property type="nucleotide sequence ID" value="NZ_FNUV01000003.1"/>
</dbReference>
<dbReference type="PROSITE" id="PS00194">
    <property type="entry name" value="THIOREDOXIN_1"/>
    <property type="match status" value="1"/>
</dbReference>
<dbReference type="GO" id="GO:0030313">
    <property type="term" value="C:cell envelope"/>
    <property type="evidence" value="ECO:0007669"/>
    <property type="project" value="UniProtKB-SubCell"/>
</dbReference>
<dbReference type="InterPro" id="IPR017937">
    <property type="entry name" value="Thioredoxin_CS"/>
</dbReference>
<name>A0A1H5U0B1_XYLRU</name>
<keyword evidence="7" id="KW-0413">Isomerase</keyword>
<accession>A0A1H5U0B1</accession>
<dbReference type="PROSITE" id="PS51352">
    <property type="entry name" value="THIOREDOXIN_2"/>
    <property type="match status" value="1"/>
</dbReference>
<dbReference type="InterPro" id="IPR050553">
    <property type="entry name" value="Thioredoxin_ResA/DsbE_sf"/>
</dbReference>
<protein>
    <submittedName>
        <fullName evidence="7">Thiol-disulfide isomerase or thioredoxin</fullName>
    </submittedName>
</protein>
<dbReference type="InterPro" id="IPR013766">
    <property type="entry name" value="Thioredoxin_domain"/>
</dbReference>
<dbReference type="InterPro" id="IPR036249">
    <property type="entry name" value="Thioredoxin-like_sf"/>
</dbReference>
<dbReference type="PANTHER" id="PTHR42852">
    <property type="entry name" value="THIOL:DISULFIDE INTERCHANGE PROTEIN DSBE"/>
    <property type="match status" value="1"/>
</dbReference>
<organism evidence="7 8">
    <name type="scientific">Xylanibacter ruminicola</name>
    <name type="common">Prevotella ruminicola</name>
    <dbReference type="NCBI Taxonomy" id="839"/>
    <lineage>
        <taxon>Bacteria</taxon>
        <taxon>Pseudomonadati</taxon>
        <taxon>Bacteroidota</taxon>
        <taxon>Bacteroidia</taxon>
        <taxon>Bacteroidales</taxon>
        <taxon>Prevotellaceae</taxon>
        <taxon>Xylanibacter</taxon>
    </lineage>
</organism>
<dbReference type="Pfam" id="PF00578">
    <property type="entry name" value="AhpC-TSA"/>
    <property type="match status" value="1"/>
</dbReference>
<dbReference type="CDD" id="cd02966">
    <property type="entry name" value="TlpA_like_family"/>
    <property type="match status" value="1"/>
</dbReference>
<dbReference type="Proteomes" id="UP000236735">
    <property type="component" value="Unassembled WGS sequence"/>
</dbReference>
<evidence type="ECO:0000313" key="8">
    <source>
        <dbReference type="Proteomes" id="UP000236735"/>
    </source>
</evidence>
<evidence type="ECO:0000256" key="3">
    <source>
        <dbReference type="ARBA" id="ARBA00023157"/>
    </source>
</evidence>
<keyword evidence="2" id="KW-0201">Cytochrome c-type biogenesis</keyword>
<dbReference type="Pfam" id="PF14289">
    <property type="entry name" value="DUF4369"/>
    <property type="match status" value="1"/>
</dbReference>
<evidence type="ECO:0000313" key="7">
    <source>
        <dbReference type="EMBL" id="SEF68544.1"/>
    </source>
</evidence>
<evidence type="ECO:0000256" key="2">
    <source>
        <dbReference type="ARBA" id="ARBA00022748"/>
    </source>
</evidence>
<evidence type="ECO:0000259" key="6">
    <source>
        <dbReference type="PROSITE" id="PS51352"/>
    </source>
</evidence>
<dbReference type="Gene3D" id="3.40.30.10">
    <property type="entry name" value="Glutaredoxin"/>
    <property type="match status" value="1"/>
</dbReference>
<evidence type="ECO:0000256" key="5">
    <source>
        <dbReference type="SAM" id="SignalP"/>
    </source>
</evidence>
<feature type="chain" id="PRO_5009285629" evidence="5">
    <location>
        <begin position="30"/>
        <end position="359"/>
    </location>
</feature>
<feature type="domain" description="Thioredoxin" evidence="6">
    <location>
        <begin position="222"/>
        <end position="359"/>
    </location>
</feature>
<keyword evidence="4" id="KW-0676">Redox-active center</keyword>
<dbReference type="EMBL" id="FNUV01000003">
    <property type="protein sequence ID" value="SEF68544.1"/>
    <property type="molecule type" value="Genomic_DNA"/>
</dbReference>
<feature type="signal peptide" evidence="5">
    <location>
        <begin position="1"/>
        <end position="29"/>
    </location>
</feature>
<comment type="subcellular location">
    <subcellularLocation>
        <location evidence="1">Cell envelope</location>
    </subcellularLocation>
</comment>
<evidence type="ECO:0000256" key="1">
    <source>
        <dbReference type="ARBA" id="ARBA00004196"/>
    </source>
</evidence>
<dbReference type="InterPro" id="IPR025380">
    <property type="entry name" value="DUF4369"/>
</dbReference>